<dbReference type="Gene3D" id="1.10.150.130">
    <property type="match status" value="1"/>
</dbReference>
<dbReference type="InterPro" id="IPR010998">
    <property type="entry name" value="Integrase_recombinase_N"/>
</dbReference>
<name>A0AA37VWL3_PSEPU</name>
<dbReference type="GO" id="GO:0003677">
    <property type="term" value="F:DNA binding"/>
    <property type="evidence" value="ECO:0007669"/>
    <property type="project" value="UniProtKB-UniRule"/>
</dbReference>
<keyword evidence="1" id="KW-0229">DNA integration</keyword>
<comment type="caution">
    <text evidence="6">The sequence shown here is derived from an EMBL/GenBank/DDBJ whole genome shotgun (WGS) entry which is preliminary data.</text>
</comment>
<dbReference type="InterPro" id="IPR011010">
    <property type="entry name" value="DNA_brk_join_enz"/>
</dbReference>
<dbReference type="RefSeq" id="WP_284355418.1">
    <property type="nucleotide sequence ID" value="NZ_BSKF01000008.1"/>
</dbReference>
<organism evidence="6 7">
    <name type="scientific">Pseudomonas putida</name>
    <name type="common">Arthrobacter siderocapsulatus</name>
    <dbReference type="NCBI Taxonomy" id="303"/>
    <lineage>
        <taxon>Bacteria</taxon>
        <taxon>Pseudomonadati</taxon>
        <taxon>Pseudomonadota</taxon>
        <taxon>Gammaproteobacteria</taxon>
        <taxon>Pseudomonadales</taxon>
        <taxon>Pseudomonadaceae</taxon>
        <taxon>Pseudomonas</taxon>
    </lineage>
</organism>
<dbReference type="PROSITE" id="PS51900">
    <property type="entry name" value="CB"/>
    <property type="match status" value="1"/>
</dbReference>
<dbReference type="InterPro" id="IPR013762">
    <property type="entry name" value="Integrase-like_cat_sf"/>
</dbReference>
<evidence type="ECO:0000256" key="4">
    <source>
        <dbReference type="PROSITE-ProRule" id="PRU01248"/>
    </source>
</evidence>
<dbReference type="EMBL" id="BSKJ01000008">
    <property type="protein sequence ID" value="GLO36829.1"/>
    <property type="molecule type" value="Genomic_DNA"/>
</dbReference>
<proteinExistence type="predicted"/>
<sequence>MSYAGPLALKDMFGGGHYGTVRAHCDRWQAFVKWCCSEQGPGINDARLIDREVLADYAAYLHDMVRRGDLAVSTAQNQLSSVNRAMAALRGDQYVKLPSPSKALGMQRTGARHSVPQGQDREQVKRIVDALCDQQLRAAAIVLLARATGMRLREAILADLPRLSREANDLGRINIQDGTKGGRAGASAPRWIAVDHHVQDALGFARQVSPGGSRNLIAPDESCLNVLQEIIRPARDVLHAHNLKGFHELRAAYACERYEQITQHPAHINGGLCCQADRNLDREARRQISYELGHGRIDVVAAYVGGQS</sequence>
<feature type="domain" description="Core-binding (CB)" evidence="5">
    <location>
        <begin position="4"/>
        <end position="90"/>
    </location>
</feature>
<dbReference type="GO" id="GO:0006310">
    <property type="term" value="P:DNA recombination"/>
    <property type="evidence" value="ECO:0007669"/>
    <property type="project" value="UniProtKB-KW"/>
</dbReference>
<accession>A0AA37VWL3</accession>
<evidence type="ECO:0000313" key="6">
    <source>
        <dbReference type="EMBL" id="GLO36829.1"/>
    </source>
</evidence>
<keyword evidence="2 4" id="KW-0238">DNA-binding</keyword>
<dbReference type="InterPro" id="IPR044068">
    <property type="entry name" value="CB"/>
</dbReference>
<evidence type="ECO:0000313" key="7">
    <source>
        <dbReference type="Proteomes" id="UP001161257"/>
    </source>
</evidence>
<dbReference type="InterPro" id="IPR024456">
    <property type="entry name" value="Integrase_catalytic_putative"/>
</dbReference>
<protein>
    <recommendedName>
        <fullName evidence="5">Core-binding (CB) domain-containing protein</fullName>
    </recommendedName>
</protein>
<evidence type="ECO:0000256" key="1">
    <source>
        <dbReference type="ARBA" id="ARBA00022908"/>
    </source>
</evidence>
<gene>
    <name evidence="6" type="ORF">PPUN14671_36650</name>
</gene>
<evidence type="ECO:0000259" key="5">
    <source>
        <dbReference type="PROSITE" id="PS51900"/>
    </source>
</evidence>
<dbReference type="Pfam" id="PF12835">
    <property type="entry name" value="Integrase_1"/>
    <property type="match status" value="1"/>
</dbReference>
<dbReference type="SUPFAM" id="SSF56349">
    <property type="entry name" value="DNA breaking-rejoining enzymes"/>
    <property type="match status" value="1"/>
</dbReference>
<dbReference type="Proteomes" id="UP001161257">
    <property type="component" value="Unassembled WGS sequence"/>
</dbReference>
<reference evidence="6" key="1">
    <citation type="submission" date="2023-01" db="EMBL/GenBank/DDBJ databases">
        <title>Whole-genome sequence of Pseudomonas putida NBRC 14671.</title>
        <authorList>
            <person name="Morohoshi T."/>
            <person name="Someya N."/>
        </authorList>
    </citation>
    <scope>NUCLEOTIDE SEQUENCE</scope>
    <source>
        <strain evidence="6">NBRC 14671</strain>
    </source>
</reference>
<dbReference type="Gene3D" id="1.10.443.10">
    <property type="entry name" value="Intergrase catalytic core"/>
    <property type="match status" value="1"/>
</dbReference>
<dbReference type="GO" id="GO:0015074">
    <property type="term" value="P:DNA integration"/>
    <property type="evidence" value="ECO:0007669"/>
    <property type="project" value="UniProtKB-KW"/>
</dbReference>
<dbReference type="AlphaFoldDB" id="A0AA37VWL3"/>
<evidence type="ECO:0000256" key="3">
    <source>
        <dbReference type="ARBA" id="ARBA00023172"/>
    </source>
</evidence>
<keyword evidence="3" id="KW-0233">DNA recombination</keyword>
<evidence type="ECO:0000256" key="2">
    <source>
        <dbReference type="ARBA" id="ARBA00023125"/>
    </source>
</evidence>